<name>A0A2X0LKW0_9BASI</name>
<evidence type="ECO:0000259" key="2">
    <source>
        <dbReference type="Pfam" id="PF20639"/>
    </source>
</evidence>
<gene>
    <name evidence="3" type="ORF">BZ3500_MVSOF-1268-A1-R1_CHR4-2G06894</name>
</gene>
<accession>A0A2X0LKW0</accession>
<feature type="compositionally biased region" description="Basic and acidic residues" evidence="1">
    <location>
        <begin position="891"/>
        <end position="909"/>
    </location>
</feature>
<feature type="region of interest" description="Disordered" evidence="1">
    <location>
        <begin position="842"/>
        <end position="862"/>
    </location>
</feature>
<feature type="compositionally biased region" description="Polar residues" evidence="1">
    <location>
        <begin position="970"/>
        <end position="998"/>
    </location>
</feature>
<feature type="region of interest" description="Disordered" evidence="1">
    <location>
        <begin position="886"/>
        <end position="920"/>
    </location>
</feature>
<dbReference type="Proteomes" id="UP000249723">
    <property type="component" value="Unassembled WGS sequence"/>
</dbReference>
<dbReference type="PANTHER" id="PTHR28221">
    <property type="entry name" value="RNA POLYMERASE I-SPECIFIC TRANSCRIPTION INITIATION FACTOR RRN6"/>
    <property type="match status" value="1"/>
</dbReference>
<evidence type="ECO:0000313" key="4">
    <source>
        <dbReference type="Proteomes" id="UP000249723"/>
    </source>
</evidence>
<sequence>MSTVACLACSEQISTTSKHQRPTCDGQYPCTSCRRSSITCYYPPPPPPPRSGGDHDYRNPYNETWSHHLKLTPGAFGAARLELQIDDEDEDDEQRLLGFKWVQAVQQRQDLRIRPNPSRPPIRRYRSTAVPYDEAEAIEIQGDRLAAASRVELFRQFSILRSSPPFHPSILLSAMINERRSDADKSLNLNLGNCLALTSITHYDGTSSVCAAWRTSTSTATSAEGGRTTSIGWAQTFPSPAACAEDSSTIPTTRISPCGEPLLETPCSTPIVHMELSPLPIPSTALLATRTMTDFTLTHLAVHPSSNYSTSKPQILNSFTYASASFFRRPITSFSLSPHQLGSGALIDTDGSVFSFGIGVRGSDRIGDPNGDWKGKAPEMYRLRKGDAKQGKFRRLGWGRDERELIVASQREVTLYDLRSPTSSLVIFTSPASSNVDSCITSLLTRPSTPYAAISTPSSPLTILDARFPLRPILSFPMPRVGPTGKGYDRTLYLFTIGTLSSANTDSGDVWRIGLASRLHSGIEVYTLEIKGGVVTSLLDPYSIPGPVVAMEDGMRWSRSGIGVAGEEGGWRFLESEMGGGLWERGALVGEKRREGRVDVDWGQTGQEFKRLQDSGIPVVEGKEMKPLSGLARMLDNDRRVQRSTMRVADLTEEGHEDEPPRAEQMKTLYDILSDRLTSTERPALPKRARLDFDDDELAQVEEALSHRFPTEFQHFLKTLDAHSDNPGSAVALARLYDCSPELTEASVEAYTRTLRSRYGQANSIDEPYTPHLSLDLALSTRAYSDRPVIPDPPPRPDLINRPLPARLSEDEDIPSLHLAYFKPQRLGRLFASARAGSSVQLYDEEHGSESSDDGDGAGASLASSGVRRILSEWHTGADPKSYQWEDMYVDDGRDTNKKGEEKKEESQRRTGLPSSSFPRRIHEAYGSRAPPRIFSSSQVVPPSIVIHAPPPQHNARRSPTKRRVEITDDLSQPLDSSQESSVSVRDFSASQPPTLSRSAGGVGPPSSPRTMAASQFVPGAFGTRAGSGTGGGGLSLEERLKAKKKAKKRVSGF</sequence>
<feature type="compositionally biased region" description="Basic residues" evidence="1">
    <location>
        <begin position="1042"/>
        <end position="1054"/>
    </location>
</feature>
<dbReference type="SUPFAM" id="SSF50978">
    <property type="entry name" value="WD40 repeat-like"/>
    <property type="match status" value="1"/>
</dbReference>
<feature type="domain" description="RRN6 K-rich C-terminal" evidence="2">
    <location>
        <begin position="867"/>
        <end position="1054"/>
    </location>
</feature>
<evidence type="ECO:0000256" key="1">
    <source>
        <dbReference type="SAM" id="MobiDB-lite"/>
    </source>
</evidence>
<dbReference type="InterPro" id="IPR019350">
    <property type="entry name" value="RNA_pol_I-sp_TIF_RRN6-like"/>
</dbReference>
<protein>
    <submittedName>
        <fullName evidence="3">BZ3500_MvSof-1268-A1-R1_Chr4-2g06894 protein</fullName>
    </submittedName>
</protein>
<dbReference type="InterPro" id="IPR036322">
    <property type="entry name" value="WD40_repeat_dom_sf"/>
</dbReference>
<dbReference type="Pfam" id="PF20639">
    <property type="entry name" value="Rrn6_K-rich"/>
    <property type="match status" value="1"/>
</dbReference>
<organism evidence="3 4">
    <name type="scientific">Microbotryum saponariae</name>
    <dbReference type="NCBI Taxonomy" id="289078"/>
    <lineage>
        <taxon>Eukaryota</taxon>
        <taxon>Fungi</taxon>
        <taxon>Dikarya</taxon>
        <taxon>Basidiomycota</taxon>
        <taxon>Pucciniomycotina</taxon>
        <taxon>Microbotryomycetes</taxon>
        <taxon>Microbotryales</taxon>
        <taxon>Microbotryaceae</taxon>
        <taxon>Microbotryum</taxon>
    </lineage>
</organism>
<dbReference type="OrthoDB" id="2382881at2759"/>
<proteinExistence type="predicted"/>
<keyword evidence="4" id="KW-1185">Reference proteome</keyword>
<feature type="compositionally biased region" description="Gly residues" evidence="1">
    <location>
        <begin position="1026"/>
        <end position="1035"/>
    </location>
</feature>
<dbReference type="PANTHER" id="PTHR28221:SF2">
    <property type="entry name" value="RNA POLYMERASE I-SPECIFIC TRANSCRIPTION INITIATION FACTOR RRN6"/>
    <property type="match status" value="1"/>
</dbReference>
<dbReference type="InterPro" id="IPR048536">
    <property type="entry name" value="Rrn6_K-rich"/>
</dbReference>
<dbReference type="EMBL" id="FMWP01000092">
    <property type="protein sequence ID" value="SCZ96959.1"/>
    <property type="molecule type" value="Genomic_DNA"/>
</dbReference>
<feature type="region of interest" description="Disordered" evidence="1">
    <location>
        <begin position="968"/>
        <end position="1054"/>
    </location>
</feature>
<reference evidence="4" key="1">
    <citation type="submission" date="2016-10" db="EMBL/GenBank/DDBJ databases">
        <authorList>
            <person name="Jeantristanb JTB J.-T."/>
            <person name="Ricardo R."/>
        </authorList>
    </citation>
    <scope>NUCLEOTIDE SEQUENCE [LARGE SCALE GENOMIC DNA]</scope>
</reference>
<dbReference type="STRING" id="289078.A0A2X0LKW0"/>
<evidence type="ECO:0000313" key="3">
    <source>
        <dbReference type="EMBL" id="SCZ96959.1"/>
    </source>
</evidence>
<dbReference type="AlphaFoldDB" id="A0A2X0LKW0"/>